<dbReference type="Proteomes" id="UP001163603">
    <property type="component" value="Chromosome 2"/>
</dbReference>
<comment type="caution">
    <text evidence="1">The sequence shown here is derived from an EMBL/GenBank/DDBJ whole genome shotgun (WGS) entry which is preliminary data.</text>
</comment>
<organism evidence="1 2">
    <name type="scientific">Pistacia integerrima</name>
    <dbReference type="NCBI Taxonomy" id="434235"/>
    <lineage>
        <taxon>Eukaryota</taxon>
        <taxon>Viridiplantae</taxon>
        <taxon>Streptophyta</taxon>
        <taxon>Embryophyta</taxon>
        <taxon>Tracheophyta</taxon>
        <taxon>Spermatophyta</taxon>
        <taxon>Magnoliopsida</taxon>
        <taxon>eudicotyledons</taxon>
        <taxon>Gunneridae</taxon>
        <taxon>Pentapetalae</taxon>
        <taxon>rosids</taxon>
        <taxon>malvids</taxon>
        <taxon>Sapindales</taxon>
        <taxon>Anacardiaceae</taxon>
        <taxon>Pistacia</taxon>
    </lineage>
</organism>
<name>A0ACC0ZD21_9ROSI</name>
<gene>
    <name evidence="1" type="ORF">Pint_16300</name>
</gene>
<evidence type="ECO:0000313" key="2">
    <source>
        <dbReference type="Proteomes" id="UP001163603"/>
    </source>
</evidence>
<protein>
    <submittedName>
        <fullName evidence="1">Uncharacterized protein</fullName>
    </submittedName>
</protein>
<proteinExistence type="predicted"/>
<evidence type="ECO:0000313" key="1">
    <source>
        <dbReference type="EMBL" id="KAJ0048322.1"/>
    </source>
</evidence>
<dbReference type="EMBL" id="CM047737">
    <property type="protein sequence ID" value="KAJ0048322.1"/>
    <property type="molecule type" value="Genomic_DNA"/>
</dbReference>
<sequence length="416" mass="47214">MEKCVTKIEVRTLNGETSTVSGVKLSLQSQVGSLKMEPGEFMVLIPFTKKDRPQTPKHDFSETSSNAAEQTSSSKKFVDSTYTEMMQDLASFREEETSNIDNNQPKCYTDFGNVSRGPLEAKRKRVVDCDSQQGGPYDFLWTVWRSKNKNAFEGQNSEKFVEVLQSVTCLLDPHSGKCMLLREASMRSSNGGLWERNDNDCSCLCPVWLKKIMEAFAFLSIFCAYLHLRKEKVTLSRVKDALNQLGKFGVRVSIEDIEHLSVLCPKVVQFANDDMDSENYRNSIVIISAPTEERYQVEVNLRIGQKDMSLSKIFNALKKWEISFKSNLWEAIKLLMCKIRKRAISLSLEDLLIFAKEHGTVVSENGGKRPRRNSSSASSSHERRCNDTSQLLPLEMIEHLRKGIGSHGQVISMLFF</sequence>
<keyword evidence="2" id="KW-1185">Reference proteome</keyword>
<accession>A0ACC0ZD21</accession>
<reference evidence="2" key="1">
    <citation type="journal article" date="2023" name="G3 (Bethesda)">
        <title>Genome assembly and association tests identify interacting loci associated with vigor, precocity, and sex in interspecific pistachio rootstocks.</title>
        <authorList>
            <person name="Palmer W."/>
            <person name="Jacygrad E."/>
            <person name="Sagayaradj S."/>
            <person name="Cavanaugh K."/>
            <person name="Han R."/>
            <person name="Bertier L."/>
            <person name="Beede B."/>
            <person name="Kafkas S."/>
            <person name="Golino D."/>
            <person name="Preece J."/>
            <person name="Michelmore R."/>
        </authorList>
    </citation>
    <scope>NUCLEOTIDE SEQUENCE [LARGE SCALE GENOMIC DNA]</scope>
</reference>